<feature type="compositionally biased region" description="Low complexity" evidence="1">
    <location>
        <begin position="1"/>
        <end position="16"/>
    </location>
</feature>
<reference evidence="2" key="1">
    <citation type="submission" date="2023-10" db="EMBL/GenBank/DDBJ databases">
        <authorList>
            <person name="Hackl T."/>
        </authorList>
    </citation>
    <scope>NUCLEOTIDE SEQUENCE</scope>
</reference>
<protein>
    <submittedName>
        <fullName evidence="2">Uu.00g074760.m01.CDS01</fullName>
    </submittedName>
</protein>
<sequence length="400" mass="43521">MQHVGDAAQGGEQQAARCSKRKRDDGKDGDRTSAKTPKGLSPKEKTIANEWQQQYYQGVDIMDLDGVGCGTCLLGSPNVAFKYPFDSNGRLEILSGLKGSGRGSIRMCDENEEFTFMAPLVHVGEYLPILAAALGPGYSMYTPHARVTEQVIVLQNGSSSSSDEAYRVLIVPTAATGVAAMKRRFPQIIEFSWPNKAAGNGLKGVYGQAAYGTEETYLSVLKRVLNDQLAPFGTTVVDETDDDVEERIVTSAASIRVSMESTDTGVIGAMHFLQTGMLFSNGEDRVYLSFESVNDIFLVSIKDLAVSSRPENGPGGGSLVALDMHCRVTEPFFERQGVCIGPHGTARLTSTLLSFKGFPIGLLSSIMRYAERHNLTVHKCQQTYYNYAKNQPATGWTPVR</sequence>
<accession>A0AAI8VVJ5</accession>
<evidence type="ECO:0000256" key="1">
    <source>
        <dbReference type="SAM" id="MobiDB-lite"/>
    </source>
</evidence>
<gene>
    <name evidence="2" type="ORF">KHLLAP_LOCUS12319</name>
</gene>
<name>A0AAI8VVJ5_9PEZI</name>
<feature type="region of interest" description="Disordered" evidence="1">
    <location>
        <begin position="1"/>
        <end position="45"/>
    </location>
</feature>
<feature type="compositionally biased region" description="Basic and acidic residues" evidence="1">
    <location>
        <begin position="22"/>
        <end position="33"/>
    </location>
</feature>
<comment type="caution">
    <text evidence="2">The sequence shown here is derived from an EMBL/GenBank/DDBJ whole genome shotgun (WGS) entry which is preliminary data.</text>
</comment>
<evidence type="ECO:0000313" key="2">
    <source>
        <dbReference type="EMBL" id="CAJ2511851.1"/>
    </source>
</evidence>
<proteinExistence type="predicted"/>
<dbReference type="Proteomes" id="UP001295740">
    <property type="component" value="Unassembled WGS sequence"/>
</dbReference>
<organism evidence="2 3">
    <name type="scientific">Anthostomella pinea</name>
    <dbReference type="NCBI Taxonomy" id="933095"/>
    <lineage>
        <taxon>Eukaryota</taxon>
        <taxon>Fungi</taxon>
        <taxon>Dikarya</taxon>
        <taxon>Ascomycota</taxon>
        <taxon>Pezizomycotina</taxon>
        <taxon>Sordariomycetes</taxon>
        <taxon>Xylariomycetidae</taxon>
        <taxon>Xylariales</taxon>
        <taxon>Xylariaceae</taxon>
        <taxon>Anthostomella</taxon>
    </lineage>
</organism>
<keyword evidence="3" id="KW-1185">Reference proteome</keyword>
<dbReference type="EMBL" id="CAUWAG010000018">
    <property type="protein sequence ID" value="CAJ2511851.1"/>
    <property type="molecule type" value="Genomic_DNA"/>
</dbReference>
<dbReference type="AlphaFoldDB" id="A0AAI8VVJ5"/>
<evidence type="ECO:0000313" key="3">
    <source>
        <dbReference type="Proteomes" id="UP001295740"/>
    </source>
</evidence>